<keyword evidence="2" id="KW-1185">Reference proteome</keyword>
<gene>
    <name evidence="1" type="ORF">Poly30_56580</name>
</gene>
<evidence type="ECO:0008006" key="3">
    <source>
        <dbReference type="Google" id="ProtNLM"/>
    </source>
</evidence>
<name>A0A518F178_9BACT</name>
<accession>A0A518F178</accession>
<proteinExistence type="predicted"/>
<dbReference type="Pfam" id="PF01904">
    <property type="entry name" value="DUF72"/>
    <property type="match status" value="1"/>
</dbReference>
<sequence>MHPALETLLPAKRSADFHRVAFFGGYFGCLEVDTTAHVIPRREHVARWRAALSESPRTRLLLRLPAGLLDRSRSDAERAADTEAFVVALTPLLKRERFGAVVATLPSEGYLFGPAEVRSLSQLARALRPAPLVLEARHRSWYESTALDAVRGTGWSLVYLEGDDRWDAPPADHGATGPIGMLRLVHDGPAPPALIGRVARRARALEERFDVLYVVTDCGPAVQPGVAAALEIKYVLNGEQPILAWPEIRSSFPHLEPLCRTADDD</sequence>
<evidence type="ECO:0000313" key="1">
    <source>
        <dbReference type="EMBL" id="QDV10096.1"/>
    </source>
</evidence>
<organism evidence="1 2">
    <name type="scientific">Saltatorellus ferox</name>
    <dbReference type="NCBI Taxonomy" id="2528018"/>
    <lineage>
        <taxon>Bacteria</taxon>
        <taxon>Pseudomonadati</taxon>
        <taxon>Planctomycetota</taxon>
        <taxon>Planctomycetia</taxon>
        <taxon>Planctomycetia incertae sedis</taxon>
        <taxon>Saltatorellus</taxon>
    </lineage>
</organism>
<dbReference type="AlphaFoldDB" id="A0A518F178"/>
<dbReference type="SUPFAM" id="SSF117396">
    <property type="entry name" value="TM1631-like"/>
    <property type="match status" value="1"/>
</dbReference>
<protein>
    <recommendedName>
        <fullName evidence="3">DUF72 domain-containing protein</fullName>
    </recommendedName>
</protein>
<reference evidence="1 2" key="1">
    <citation type="submission" date="2019-02" db="EMBL/GenBank/DDBJ databases">
        <title>Deep-cultivation of Planctomycetes and their phenomic and genomic characterization uncovers novel biology.</title>
        <authorList>
            <person name="Wiegand S."/>
            <person name="Jogler M."/>
            <person name="Boedeker C."/>
            <person name="Pinto D."/>
            <person name="Vollmers J."/>
            <person name="Rivas-Marin E."/>
            <person name="Kohn T."/>
            <person name="Peeters S.H."/>
            <person name="Heuer A."/>
            <person name="Rast P."/>
            <person name="Oberbeckmann S."/>
            <person name="Bunk B."/>
            <person name="Jeske O."/>
            <person name="Meyerdierks A."/>
            <person name="Storesund J.E."/>
            <person name="Kallscheuer N."/>
            <person name="Luecker S."/>
            <person name="Lage O.M."/>
            <person name="Pohl T."/>
            <person name="Merkel B.J."/>
            <person name="Hornburger P."/>
            <person name="Mueller R.-W."/>
            <person name="Bruemmer F."/>
            <person name="Labrenz M."/>
            <person name="Spormann A.M."/>
            <person name="Op den Camp H."/>
            <person name="Overmann J."/>
            <person name="Amann R."/>
            <person name="Jetten M.S.M."/>
            <person name="Mascher T."/>
            <person name="Medema M.H."/>
            <person name="Devos D.P."/>
            <person name="Kaster A.-K."/>
            <person name="Ovreas L."/>
            <person name="Rohde M."/>
            <person name="Galperin M.Y."/>
            <person name="Jogler C."/>
        </authorList>
    </citation>
    <scope>NUCLEOTIDE SEQUENCE [LARGE SCALE GENOMIC DNA]</scope>
    <source>
        <strain evidence="1 2">Poly30</strain>
    </source>
</reference>
<dbReference type="Proteomes" id="UP000320390">
    <property type="component" value="Chromosome"/>
</dbReference>
<evidence type="ECO:0000313" key="2">
    <source>
        <dbReference type="Proteomes" id="UP000320390"/>
    </source>
</evidence>
<dbReference type="PANTHER" id="PTHR30348:SF4">
    <property type="entry name" value="DUF72 DOMAIN-CONTAINING PROTEIN"/>
    <property type="match status" value="1"/>
</dbReference>
<dbReference type="InterPro" id="IPR036520">
    <property type="entry name" value="UPF0759_sf"/>
</dbReference>
<dbReference type="PANTHER" id="PTHR30348">
    <property type="entry name" value="UNCHARACTERIZED PROTEIN YECE"/>
    <property type="match status" value="1"/>
</dbReference>
<dbReference type="Gene3D" id="3.20.20.410">
    <property type="entry name" value="Protein of unknown function UPF0759"/>
    <property type="match status" value="1"/>
</dbReference>
<dbReference type="InterPro" id="IPR002763">
    <property type="entry name" value="DUF72"/>
</dbReference>
<dbReference type="EMBL" id="CP036434">
    <property type="protein sequence ID" value="QDV10096.1"/>
    <property type="molecule type" value="Genomic_DNA"/>
</dbReference>